<sequence length="409" mass="45742">MNLPFLFAKRYLFSKKSVNAINIISSISVIGVMVSSAALIILLSSFNGMEQLILSMYSKFAPELKIEPKKGKLFDSKQAIFSELRKDSNVVHYTEVLQEKVLLQYSNRQFIANIKGVEPQSLSKKTGDSILVDGQYKLTHDSTNLAILGASVQANLAIPMQNSSGQIQVYSPRKGVKNSSNPAEEFNIRSITPVGVMRYQQDFDNLIITPISFAKEVLGEYDRVSSIEFYLKDGIDVNLFGQTLQKKIGPDYIVKNREKQNPTLYKNVRVERWVVFFILTLISVIAIFNIVGSLTMLVLDKQKDMTILKGLGGADNLIQRIFFYEGLMIAIIGCVLGLLIGGIFNYIQSVYGIIRVEDGTNTIIDSYPMVSKWSDYILVFITVIGISGLVSYFSAKLSVRELNKLKSTD</sequence>
<keyword evidence="9" id="KW-0449">Lipoprotein</keyword>
<evidence type="ECO:0000256" key="1">
    <source>
        <dbReference type="ARBA" id="ARBA00004651"/>
    </source>
</evidence>
<dbReference type="GeneID" id="97183067"/>
<evidence type="ECO:0000256" key="3">
    <source>
        <dbReference type="ARBA" id="ARBA00022475"/>
    </source>
</evidence>
<protein>
    <submittedName>
        <fullName evidence="9">Lipoprotein-releasing system transmembrane protein lolE</fullName>
    </submittedName>
</protein>
<dbReference type="GO" id="GO:0098797">
    <property type="term" value="C:plasma membrane protein complex"/>
    <property type="evidence" value="ECO:0007669"/>
    <property type="project" value="TreeGrafter"/>
</dbReference>
<evidence type="ECO:0000313" key="10">
    <source>
        <dbReference type="Proteomes" id="UP000251241"/>
    </source>
</evidence>
<keyword evidence="6" id="KW-0472">Membrane</keyword>
<keyword evidence="5" id="KW-1133">Transmembrane helix</keyword>
<evidence type="ECO:0000259" key="7">
    <source>
        <dbReference type="Pfam" id="PF02687"/>
    </source>
</evidence>
<dbReference type="PANTHER" id="PTHR30489">
    <property type="entry name" value="LIPOPROTEIN-RELEASING SYSTEM TRANSMEMBRANE PROTEIN LOLE"/>
    <property type="match status" value="1"/>
</dbReference>
<dbReference type="AlphaFoldDB" id="A0A2X2J8A4"/>
<feature type="domain" description="ABC3 transporter permease C-terminal" evidence="7">
    <location>
        <begin position="276"/>
        <end position="397"/>
    </location>
</feature>
<comment type="subcellular location">
    <subcellularLocation>
        <location evidence="1">Cell membrane</location>
        <topology evidence="1">Multi-pass membrane protein</topology>
    </subcellularLocation>
</comment>
<accession>A0A2X2J8A4</accession>
<evidence type="ECO:0000313" key="9">
    <source>
        <dbReference type="EMBL" id="SPZ87913.1"/>
    </source>
</evidence>
<dbReference type="Pfam" id="PF02687">
    <property type="entry name" value="FtsX"/>
    <property type="match status" value="1"/>
</dbReference>
<name>A0A2X2J8A4_SPHMU</name>
<dbReference type="EMBL" id="UAUU01000009">
    <property type="protein sequence ID" value="SPZ87913.1"/>
    <property type="molecule type" value="Genomic_DNA"/>
</dbReference>
<proteinExistence type="inferred from homology"/>
<dbReference type="PANTHER" id="PTHR30489:SF0">
    <property type="entry name" value="LIPOPROTEIN-RELEASING SYSTEM TRANSMEMBRANE PROTEIN LOLE"/>
    <property type="match status" value="1"/>
</dbReference>
<dbReference type="GO" id="GO:0044874">
    <property type="term" value="P:lipoprotein localization to outer membrane"/>
    <property type="evidence" value="ECO:0007669"/>
    <property type="project" value="TreeGrafter"/>
</dbReference>
<evidence type="ECO:0000256" key="4">
    <source>
        <dbReference type="ARBA" id="ARBA00022692"/>
    </source>
</evidence>
<dbReference type="Pfam" id="PF12704">
    <property type="entry name" value="MacB_PCD"/>
    <property type="match status" value="1"/>
</dbReference>
<gene>
    <name evidence="9" type="primary">lolE_2</name>
    <name evidence="9" type="ORF">NCTC11343_03184</name>
</gene>
<keyword evidence="3" id="KW-1003">Cell membrane</keyword>
<organism evidence="9 10">
    <name type="scientific">Sphingobacterium multivorum</name>
    <dbReference type="NCBI Taxonomy" id="28454"/>
    <lineage>
        <taxon>Bacteria</taxon>
        <taxon>Pseudomonadati</taxon>
        <taxon>Bacteroidota</taxon>
        <taxon>Sphingobacteriia</taxon>
        <taxon>Sphingobacteriales</taxon>
        <taxon>Sphingobacteriaceae</taxon>
        <taxon>Sphingobacterium</taxon>
    </lineage>
</organism>
<keyword evidence="4 9" id="KW-0812">Transmembrane</keyword>
<dbReference type="InterPro" id="IPR051447">
    <property type="entry name" value="Lipoprotein-release_system"/>
</dbReference>
<evidence type="ECO:0000256" key="6">
    <source>
        <dbReference type="ARBA" id="ARBA00023136"/>
    </source>
</evidence>
<dbReference type="RefSeq" id="WP_112375120.1">
    <property type="nucleotide sequence ID" value="NZ_CP069793.1"/>
</dbReference>
<reference evidence="9 10" key="1">
    <citation type="submission" date="2018-06" db="EMBL/GenBank/DDBJ databases">
        <authorList>
            <consortium name="Pathogen Informatics"/>
            <person name="Doyle S."/>
        </authorList>
    </citation>
    <scope>NUCLEOTIDE SEQUENCE [LARGE SCALE GENOMIC DNA]</scope>
    <source>
        <strain evidence="9 10">NCTC11343</strain>
    </source>
</reference>
<dbReference type="Proteomes" id="UP000251241">
    <property type="component" value="Unassembled WGS sequence"/>
</dbReference>
<feature type="domain" description="MacB-like periplasmic core" evidence="8">
    <location>
        <begin position="25"/>
        <end position="244"/>
    </location>
</feature>
<evidence type="ECO:0000259" key="8">
    <source>
        <dbReference type="Pfam" id="PF12704"/>
    </source>
</evidence>
<dbReference type="InterPro" id="IPR025857">
    <property type="entry name" value="MacB_PCD"/>
</dbReference>
<dbReference type="InterPro" id="IPR003838">
    <property type="entry name" value="ABC3_permease_C"/>
</dbReference>
<evidence type="ECO:0000256" key="2">
    <source>
        <dbReference type="ARBA" id="ARBA00005236"/>
    </source>
</evidence>
<evidence type="ECO:0000256" key="5">
    <source>
        <dbReference type="ARBA" id="ARBA00022989"/>
    </source>
</evidence>
<comment type="similarity">
    <text evidence="2">Belongs to the ABC-4 integral membrane protein family. LolC/E subfamily.</text>
</comment>